<proteinExistence type="predicted"/>
<keyword evidence="4" id="KW-0539">Nucleus</keyword>
<keyword evidence="5" id="KW-0175">Coiled coil</keyword>
<feature type="coiled-coil region" evidence="5">
    <location>
        <begin position="46"/>
        <end position="73"/>
    </location>
</feature>
<keyword evidence="2" id="KW-0805">Transcription regulation</keyword>
<dbReference type="GO" id="GO:0003700">
    <property type="term" value="F:DNA-binding transcription factor activity"/>
    <property type="evidence" value="ECO:0007669"/>
    <property type="project" value="TreeGrafter"/>
</dbReference>
<dbReference type="CDD" id="cd11393">
    <property type="entry name" value="bHLH_AtbHLH_like"/>
    <property type="match status" value="1"/>
</dbReference>
<reference evidence="6" key="1">
    <citation type="submission" date="2022-03" db="EMBL/GenBank/DDBJ databases">
        <title>A functionally conserved STORR gene fusion in Papaver species that diverged 16.8 million years ago.</title>
        <authorList>
            <person name="Catania T."/>
        </authorList>
    </citation>
    <scope>NUCLEOTIDE SEQUENCE</scope>
    <source>
        <strain evidence="6">S-191538</strain>
    </source>
</reference>
<evidence type="ECO:0000256" key="4">
    <source>
        <dbReference type="ARBA" id="ARBA00023242"/>
    </source>
</evidence>
<dbReference type="InterPro" id="IPR051358">
    <property type="entry name" value="TF_AMS/ICE1/BHLH6-like"/>
</dbReference>
<evidence type="ECO:0000256" key="2">
    <source>
        <dbReference type="ARBA" id="ARBA00023015"/>
    </source>
</evidence>
<name>A0AA41SKB0_PAPNU</name>
<gene>
    <name evidence="6" type="ORF">MKW94_003858</name>
</gene>
<dbReference type="GO" id="GO:0005634">
    <property type="term" value="C:nucleus"/>
    <property type="evidence" value="ECO:0007669"/>
    <property type="project" value="UniProtKB-SubCell"/>
</dbReference>
<accession>A0AA41SKB0</accession>
<evidence type="ECO:0000256" key="5">
    <source>
        <dbReference type="SAM" id="Coils"/>
    </source>
</evidence>
<protein>
    <recommendedName>
        <fullName evidence="8">BHLH domain-containing protein</fullName>
    </recommendedName>
</protein>
<dbReference type="InterPro" id="IPR036638">
    <property type="entry name" value="HLH_DNA-bd_sf"/>
</dbReference>
<comment type="subcellular location">
    <subcellularLocation>
        <location evidence="1">Nucleus</location>
    </subcellularLocation>
</comment>
<dbReference type="AlphaFoldDB" id="A0AA41SKB0"/>
<sequence>MSSASSTDDNCISNFCKDDDEEFYEQLRTLLFLVPNVTQTDPISILEQTRDYLREIHEQTERLEKEILAQTAQPENLIVKAGPPSSSRDNQRNIASSSTQKCQILKVEIDTMGDKRKFAVNILWKRLGQGAAAEVQRAIEFCHVNIISNSIDVPDFENPDEMQTTAIVKVKKKKRNMKEKELRDLLLTRFPSFSGNQVDSPDMYVCLKDE</sequence>
<evidence type="ECO:0000313" key="7">
    <source>
        <dbReference type="Proteomes" id="UP001177140"/>
    </source>
</evidence>
<keyword evidence="7" id="KW-1185">Reference proteome</keyword>
<dbReference type="GO" id="GO:0043565">
    <property type="term" value="F:sequence-specific DNA binding"/>
    <property type="evidence" value="ECO:0007669"/>
    <property type="project" value="TreeGrafter"/>
</dbReference>
<comment type="caution">
    <text evidence="6">The sequence shown here is derived from an EMBL/GenBank/DDBJ whole genome shotgun (WGS) entry which is preliminary data.</text>
</comment>
<evidence type="ECO:0008006" key="8">
    <source>
        <dbReference type="Google" id="ProtNLM"/>
    </source>
</evidence>
<dbReference type="EMBL" id="JAJJMA010158770">
    <property type="protein sequence ID" value="MCL7035608.1"/>
    <property type="molecule type" value="Genomic_DNA"/>
</dbReference>
<dbReference type="Proteomes" id="UP001177140">
    <property type="component" value="Unassembled WGS sequence"/>
</dbReference>
<keyword evidence="3" id="KW-0804">Transcription</keyword>
<dbReference type="SUPFAM" id="SSF47459">
    <property type="entry name" value="HLH, helix-loop-helix DNA-binding domain"/>
    <property type="match status" value="1"/>
</dbReference>
<dbReference type="GO" id="GO:0046983">
    <property type="term" value="F:protein dimerization activity"/>
    <property type="evidence" value="ECO:0007669"/>
    <property type="project" value="InterPro"/>
</dbReference>
<dbReference type="InterPro" id="IPR045239">
    <property type="entry name" value="bHLH95_bHLH"/>
</dbReference>
<dbReference type="PANTHER" id="PTHR31945">
    <property type="entry name" value="TRANSCRIPTION FACTOR SCREAM2-RELATED"/>
    <property type="match status" value="1"/>
</dbReference>
<evidence type="ECO:0000256" key="1">
    <source>
        <dbReference type="ARBA" id="ARBA00004123"/>
    </source>
</evidence>
<evidence type="ECO:0000313" key="6">
    <source>
        <dbReference type="EMBL" id="MCL7035608.1"/>
    </source>
</evidence>
<dbReference type="PANTHER" id="PTHR31945:SF26">
    <property type="entry name" value="TRANSCRIPTION FACTOR BHLH35"/>
    <property type="match status" value="1"/>
</dbReference>
<evidence type="ECO:0000256" key="3">
    <source>
        <dbReference type="ARBA" id="ARBA00023163"/>
    </source>
</evidence>
<organism evidence="6 7">
    <name type="scientific">Papaver nudicaule</name>
    <name type="common">Iceland poppy</name>
    <dbReference type="NCBI Taxonomy" id="74823"/>
    <lineage>
        <taxon>Eukaryota</taxon>
        <taxon>Viridiplantae</taxon>
        <taxon>Streptophyta</taxon>
        <taxon>Embryophyta</taxon>
        <taxon>Tracheophyta</taxon>
        <taxon>Spermatophyta</taxon>
        <taxon>Magnoliopsida</taxon>
        <taxon>Ranunculales</taxon>
        <taxon>Papaveraceae</taxon>
        <taxon>Papaveroideae</taxon>
        <taxon>Papaver</taxon>
    </lineage>
</organism>